<dbReference type="PANTHER" id="PTHR32039">
    <property type="entry name" value="MAGNESIUM-CHELATASE SUBUNIT CHLI"/>
    <property type="match status" value="1"/>
</dbReference>
<gene>
    <name evidence="3" type="ORF">HCT14_05130</name>
</gene>
<dbReference type="InterPro" id="IPR014721">
    <property type="entry name" value="Ribsml_uS5_D2-typ_fold_subgr"/>
</dbReference>
<dbReference type="InterPro" id="IPR004482">
    <property type="entry name" value="Mg_chelat-rel"/>
</dbReference>
<evidence type="ECO:0000313" key="3">
    <source>
        <dbReference type="EMBL" id="NIZ40885.1"/>
    </source>
</evidence>
<sequence length="515" mass="57297">MLEICAFTTTGYYGQLVTVEVDMRRGIPGAEIIGLPDSAVKESKERVRVAIKNSGYTFPHERLLINLTPAHIKKEGSTFDLAIALSILLRSAQIEVDSDCSQSILVLGELELSGRVRSIRGALVAVAQANPHGIQHAIIPIENAHETESLKHIHIWPVSTLDDAIDALKRITYQNFDSTHSLNTASHSPISPNYEVDFSHIKGQPALKRLLEIAASGRHHFLLFGPPGCGKTLSTKALESILPPLSFEESLEISQIYSLRNELSDGLLSYPPFRMPHHSSSAEGIIGGGKLLLPGEVSMAHYGTLFLDEAPEFGKHILQNLREPMENKRISITRAGQNFWYPADFQLAMTSNVCPCGALGRDDRTCMCGVQHIARYWKRIGSAILDRIDMRMAVQPVAPETLLGQADESSEIVRERVIACRIRQNLRYKDESITTNSQLSGALLDKYCMLDLSIQPVFFAIMQKLMLSARAGHSILRVARTIADMEESHSIQKHHLLEAASYRRYGDNDLYWIDI</sequence>
<dbReference type="AlphaFoldDB" id="A0A968GAN5"/>
<dbReference type="RefSeq" id="WP_167700472.1">
    <property type="nucleotide sequence ID" value="NZ_CP118174.1"/>
</dbReference>
<evidence type="ECO:0000259" key="2">
    <source>
        <dbReference type="SMART" id="SM00382"/>
    </source>
</evidence>
<dbReference type="Gene3D" id="3.40.50.300">
    <property type="entry name" value="P-loop containing nucleotide triphosphate hydrolases"/>
    <property type="match status" value="1"/>
</dbReference>
<comment type="similarity">
    <text evidence="1">Belongs to the Mg-chelatase subunits D/I family. ComM subfamily.</text>
</comment>
<evidence type="ECO:0000313" key="4">
    <source>
        <dbReference type="Proteomes" id="UP000711995"/>
    </source>
</evidence>
<dbReference type="SUPFAM" id="SSF54211">
    <property type="entry name" value="Ribosomal protein S5 domain 2-like"/>
    <property type="match status" value="1"/>
</dbReference>
<dbReference type="PANTHER" id="PTHR32039:SF7">
    <property type="entry name" value="COMPETENCE PROTEIN COMM"/>
    <property type="match status" value="1"/>
</dbReference>
<dbReference type="InterPro" id="IPR000523">
    <property type="entry name" value="Mg_chelatse_chII-like_cat_dom"/>
</dbReference>
<dbReference type="Proteomes" id="UP000711995">
    <property type="component" value="Unassembled WGS sequence"/>
</dbReference>
<dbReference type="NCBIfam" id="TIGR00368">
    <property type="entry name" value="YifB family Mg chelatase-like AAA ATPase"/>
    <property type="match status" value="1"/>
</dbReference>
<dbReference type="EMBL" id="JAATLJ010000001">
    <property type="protein sequence ID" value="NIZ40885.1"/>
    <property type="molecule type" value="Genomic_DNA"/>
</dbReference>
<dbReference type="SUPFAM" id="SSF52540">
    <property type="entry name" value="P-loop containing nucleoside triphosphate hydrolases"/>
    <property type="match status" value="1"/>
</dbReference>
<dbReference type="Gene3D" id="3.30.230.10">
    <property type="match status" value="1"/>
</dbReference>
<dbReference type="InterPro" id="IPR027417">
    <property type="entry name" value="P-loop_NTPase"/>
</dbReference>
<dbReference type="Pfam" id="PF13335">
    <property type="entry name" value="Mg_chelatase_C"/>
    <property type="match status" value="1"/>
</dbReference>
<feature type="domain" description="AAA+ ATPase" evidence="2">
    <location>
        <begin position="217"/>
        <end position="398"/>
    </location>
</feature>
<accession>A0A968GAN5</accession>
<dbReference type="SMART" id="SM00382">
    <property type="entry name" value="AAA"/>
    <property type="match status" value="1"/>
</dbReference>
<dbReference type="Pfam" id="PF01078">
    <property type="entry name" value="Mg_chelatase"/>
    <property type="match status" value="1"/>
</dbReference>
<proteinExistence type="inferred from homology"/>
<reference evidence="3 4" key="1">
    <citation type="submission" date="2020-03" db="EMBL/GenBank/DDBJ databases">
        <title>Spirochaetal bacteria isolated from arthropods constitute a novel genus Entomospira genus novum within the order Spirochaetales.</title>
        <authorList>
            <person name="Grana-Miraglia L."/>
            <person name="Sikutova S."/>
            <person name="Fingerle V."/>
            <person name="Sing A."/>
            <person name="Castillo-Ramirez S."/>
            <person name="Margos G."/>
            <person name="Rudolf I."/>
        </authorList>
    </citation>
    <scope>NUCLEOTIDE SEQUENCE [LARGE SCALE GENOMIC DNA]</scope>
    <source>
        <strain evidence="3 4">BR193</strain>
    </source>
</reference>
<dbReference type="GO" id="GO:0005524">
    <property type="term" value="F:ATP binding"/>
    <property type="evidence" value="ECO:0007669"/>
    <property type="project" value="InterPro"/>
</dbReference>
<dbReference type="InterPro" id="IPR020568">
    <property type="entry name" value="Ribosomal_Su5_D2-typ_SF"/>
</dbReference>
<evidence type="ECO:0000256" key="1">
    <source>
        <dbReference type="ARBA" id="ARBA00006354"/>
    </source>
</evidence>
<comment type="caution">
    <text evidence="3">The sequence shown here is derived from an EMBL/GenBank/DDBJ whole genome shotgun (WGS) entry which is preliminary data.</text>
</comment>
<name>A0A968GAN5_9SPIO</name>
<dbReference type="Pfam" id="PF13541">
    <property type="entry name" value="ChlI"/>
    <property type="match status" value="1"/>
</dbReference>
<keyword evidence="4" id="KW-1185">Reference proteome</keyword>
<protein>
    <submittedName>
        <fullName evidence="3">YifB family Mg chelatase-like AAA ATPase</fullName>
    </submittedName>
</protein>
<dbReference type="InterPro" id="IPR003593">
    <property type="entry name" value="AAA+_ATPase"/>
</dbReference>
<dbReference type="InterPro" id="IPR025158">
    <property type="entry name" value="Mg_chelat-rel_C"/>
</dbReference>
<dbReference type="InterPro" id="IPR045006">
    <property type="entry name" value="CHLI-like"/>
</dbReference>
<organism evidence="3 4">
    <name type="scientific">Entomospira entomophila</name>
    <dbReference type="NCBI Taxonomy" id="2719988"/>
    <lineage>
        <taxon>Bacteria</taxon>
        <taxon>Pseudomonadati</taxon>
        <taxon>Spirochaetota</taxon>
        <taxon>Spirochaetia</taxon>
        <taxon>Spirochaetales</taxon>
        <taxon>Spirochaetaceae</taxon>
        <taxon>Entomospira</taxon>
    </lineage>
</organism>